<dbReference type="HOGENOM" id="CLU_043350_0_0_1"/>
<dbReference type="EnsemblPlants" id="KQJ89715">
    <property type="protein sequence ID" value="KQJ89715"/>
    <property type="gene ID" value="BRADI_4g27327v3"/>
</dbReference>
<evidence type="ECO:0000313" key="5">
    <source>
        <dbReference type="Proteomes" id="UP000008810"/>
    </source>
</evidence>
<keyword evidence="5" id="KW-1185">Reference proteome</keyword>
<dbReference type="GO" id="GO:0005880">
    <property type="term" value="C:nuclear microtubule"/>
    <property type="evidence" value="ECO:0000318"/>
    <property type="project" value="GO_Central"/>
</dbReference>
<dbReference type="InterPro" id="IPR007573">
    <property type="entry name" value="QWRF"/>
</dbReference>
<comment type="similarity">
    <text evidence="1">Belongs to the QWRF family.</text>
</comment>
<proteinExistence type="inferred from homology"/>
<dbReference type="RefSeq" id="XP_003576386.1">
    <property type="nucleotide sequence ID" value="XM_003576338.4"/>
</dbReference>
<feature type="compositionally biased region" description="Low complexity" evidence="2">
    <location>
        <begin position="210"/>
        <end position="222"/>
    </location>
</feature>
<reference evidence="4" key="3">
    <citation type="submission" date="2018-08" db="UniProtKB">
        <authorList>
            <consortium name="EnsemblPlants"/>
        </authorList>
    </citation>
    <scope>IDENTIFICATION</scope>
    <source>
        <strain evidence="4">cv. Bd21</strain>
    </source>
</reference>
<gene>
    <name evidence="4" type="primary">LOC100821955</name>
    <name evidence="3" type="ORF">BRADI_4g27327v3</name>
</gene>
<evidence type="ECO:0000313" key="4">
    <source>
        <dbReference type="EnsemblPlants" id="KQJ89715"/>
    </source>
</evidence>
<dbReference type="PANTHER" id="PTHR31807">
    <property type="entry name" value="AUGMIN FAMILY MEMBER"/>
    <property type="match status" value="1"/>
</dbReference>
<evidence type="ECO:0000256" key="1">
    <source>
        <dbReference type="ARBA" id="ARBA00010016"/>
    </source>
</evidence>
<reference evidence="3 4" key="1">
    <citation type="journal article" date="2010" name="Nature">
        <title>Genome sequencing and analysis of the model grass Brachypodium distachyon.</title>
        <authorList>
            <consortium name="International Brachypodium Initiative"/>
        </authorList>
    </citation>
    <scope>NUCLEOTIDE SEQUENCE [LARGE SCALE GENOMIC DNA]</scope>
    <source>
        <strain evidence="3">Bd21</strain>
        <strain evidence="4">cv. Bd21</strain>
    </source>
</reference>
<dbReference type="GO" id="GO:0051225">
    <property type="term" value="P:spindle assembly"/>
    <property type="evidence" value="ECO:0000318"/>
    <property type="project" value="GO_Central"/>
</dbReference>
<dbReference type="GeneID" id="100821955"/>
<accession>I1IP47</accession>
<dbReference type="EMBL" id="CM000883">
    <property type="protein sequence ID" value="KQJ89715.1"/>
    <property type="molecule type" value="Genomic_DNA"/>
</dbReference>
<protein>
    <submittedName>
        <fullName evidence="3 4">Uncharacterized protein</fullName>
    </submittedName>
</protein>
<reference evidence="3" key="2">
    <citation type="submission" date="2017-06" db="EMBL/GenBank/DDBJ databases">
        <title>WGS assembly of Brachypodium distachyon.</title>
        <authorList>
            <consortium name="The International Brachypodium Initiative"/>
            <person name="Lucas S."/>
            <person name="Harmon-Smith M."/>
            <person name="Lail K."/>
            <person name="Tice H."/>
            <person name="Grimwood J."/>
            <person name="Bruce D."/>
            <person name="Barry K."/>
            <person name="Shu S."/>
            <person name="Lindquist E."/>
            <person name="Wang M."/>
            <person name="Pitluck S."/>
            <person name="Vogel J.P."/>
            <person name="Garvin D.F."/>
            <person name="Mockler T.C."/>
            <person name="Schmutz J."/>
            <person name="Rokhsar D."/>
            <person name="Bevan M.W."/>
        </authorList>
    </citation>
    <scope>NUCLEOTIDE SEQUENCE</scope>
    <source>
        <strain evidence="3">Bd21</strain>
    </source>
</reference>
<feature type="region of interest" description="Disordered" evidence="2">
    <location>
        <begin position="210"/>
        <end position="231"/>
    </location>
</feature>
<feature type="region of interest" description="Disordered" evidence="2">
    <location>
        <begin position="1"/>
        <end position="165"/>
    </location>
</feature>
<dbReference type="AlphaFoldDB" id="I1IP47"/>
<dbReference type="GO" id="GO:0008017">
    <property type="term" value="F:microtubule binding"/>
    <property type="evidence" value="ECO:0000318"/>
    <property type="project" value="GO_Central"/>
</dbReference>
<dbReference type="Proteomes" id="UP000008810">
    <property type="component" value="Chromosome 4"/>
</dbReference>
<dbReference type="Pfam" id="PF04484">
    <property type="entry name" value="QWRF"/>
    <property type="match status" value="1"/>
</dbReference>
<dbReference type="eggNOG" id="ENOG502R98H">
    <property type="taxonomic scope" value="Eukaryota"/>
</dbReference>
<sequence length="482" mass="50659">MAAAASSCALPRPVASADMPPPPPPQLNTTTTTAPRPRRRAREVSSRYLSTPAPSSSSSSSPRLSTSSSSSRASSPTPSPRAHTRVATPFANENHPPAPPPSTGSRRRAVQKLFGDIANPRASVSSAAGAATPRHLPRSCSGPIPATARRGYPRPPTPARASSCPSAADDAASCCSTDSSSTLTDFSEPDGIVVAAAPCESPPLLGPASCRGGRLSSELRSSVPESGGSTRGAIPLCHRSLNSALSSCQAPTGKVMAAPRPPQPHGTKIAELKKASVVGGRKVAGKQEDVHQLRLLDNRYVQYRFLSARAEAAAKVKAAAAENSLFGLAERISGLRESVAGKRAEVEKIKMVQRLCSIVSDEVPYLDQWSEVEEFYSSCLTGATSALHKASLRLPILGGVRVNCEEISEVIDSAVQLLEPVTPCVGNLLPKVEEVDGVASNLAQVIASERALIEECGNLLYQAQHMQMRECSLRSQLMQLKS</sequence>
<evidence type="ECO:0000313" key="3">
    <source>
        <dbReference type="EMBL" id="KQJ89715.1"/>
    </source>
</evidence>
<dbReference type="STRING" id="15368.I1IP47"/>
<dbReference type="Gramene" id="KQJ89715">
    <property type="protein sequence ID" value="KQJ89715"/>
    <property type="gene ID" value="BRADI_4g27327v3"/>
</dbReference>
<dbReference type="GO" id="GO:0005737">
    <property type="term" value="C:cytoplasm"/>
    <property type="evidence" value="ECO:0000318"/>
    <property type="project" value="GO_Central"/>
</dbReference>
<dbReference type="KEGG" id="bdi:100821955"/>
<dbReference type="OMA" id="LQMREYS"/>
<feature type="compositionally biased region" description="Low complexity" evidence="2">
    <location>
        <begin position="46"/>
        <end position="76"/>
    </location>
</feature>
<organism evidence="4">
    <name type="scientific">Brachypodium distachyon</name>
    <name type="common">Purple false brome</name>
    <name type="synonym">Trachynia distachya</name>
    <dbReference type="NCBI Taxonomy" id="15368"/>
    <lineage>
        <taxon>Eukaryota</taxon>
        <taxon>Viridiplantae</taxon>
        <taxon>Streptophyta</taxon>
        <taxon>Embryophyta</taxon>
        <taxon>Tracheophyta</taxon>
        <taxon>Spermatophyta</taxon>
        <taxon>Magnoliopsida</taxon>
        <taxon>Liliopsida</taxon>
        <taxon>Poales</taxon>
        <taxon>Poaceae</taxon>
        <taxon>BOP clade</taxon>
        <taxon>Pooideae</taxon>
        <taxon>Stipodae</taxon>
        <taxon>Brachypodieae</taxon>
        <taxon>Brachypodium</taxon>
    </lineage>
</organism>
<name>I1IP47_BRADI</name>
<evidence type="ECO:0000256" key="2">
    <source>
        <dbReference type="SAM" id="MobiDB-lite"/>
    </source>
</evidence>
<dbReference type="PANTHER" id="PTHR31807:SF6">
    <property type="entry name" value="PROTEIN ENDOSPERM DEFECTIVE 1-RELATED"/>
    <property type="match status" value="1"/>
</dbReference>
<dbReference type="OrthoDB" id="542108at2759"/>